<sequence>MRTRGTILAALLMTGVLAGCSGQAGESAAPATKTTTTTAAPTTTVPRPTTTVPTTTPPSPAVTTTAAPAAPVATIPRPGAQQADNLYAGLVRIEPLFAKKSRDTLVSRSRDQCTSILQGLPDEKLIDNAISRFTAPGLDGITRQQAFEVNDLIRSGGWCV</sequence>
<dbReference type="Proteomes" id="UP001164965">
    <property type="component" value="Chromosome"/>
</dbReference>
<name>A0ABY6P3N3_9NOCA</name>
<evidence type="ECO:0000313" key="3">
    <source>
        <dbReference type="EMBL" id="UZJ26272.1"/>
    </source>
</evidence>
<feature type="signal peptide" evidence="2">
    <location>
        <begin position="1"/>
        <end position="18"/>
    </location>
</feature>
<proteinExistence type="predicted"/>
<keyword evidence="2" id="KW-0732">Signal</keyword>
<evidence type="ECO:0000256" key="1">
    <source>
        <dbReference type="SAM" id="MobiDB-lite"/>
    </source>
</evidence>
<evidence type="ECO:0000313" key="4">
    <source>
        <dbReference type="Proteomes" id="UP001164965"/>
    </source>
</evidence>
<dbReference type="PROSITE" id="PS51257">
    <property type="entry name" value="PROKAR_LIPOPROTEIN"/>
    <property type="match status" value="1"/>
</dbReference>
<feature type="chain" id="PRO_5046801010" description="DUF732 domain-containing protein" evidence="2">
    <location>
        <begin position="19"/>
        <end position="160"/>
    </location>
</feature>
<evidence type="ECO:0008006" key="5">
    <source>
        <dbReference type="Google" id="ProtNLM"/>
    </source>
</evidence>
<gene>
    <name evidence="3" type="ORF">RHODO2019_07670</name>
</gene>
<keyword evidence="4" id="KW-1185">Reference proteome</keyword>
<dbReference type="RefSeq" id="WP_265384376.1">
    <property type="nucleotide sequence ID" value="NZ_CP110615.1"/>
</dbReference>
<reference evidence="3" key="1">
    <citation type="submission" date="2022-10" db="EMBL/GenBank/DDBJ databases">
        <title>Rhodococcus sp.75.</title>
        <authorList>
            <person name="Sun M."/>
        </authorList>
    </citation>
    <scope>NUCLEOTIDE SEQUENCE</scope>
    <source>
        <strain evidence="3">75</strain>
    </source>
</reference>
<accession>A0ABY6P3N3</accession>
<organism evidence="3 4">
    <name type="scientific">Rhodococcus antarcticus</name>
    <dbReference type="NCBI Taxonomy" id="2987751"/>
    <lineage>
        <taxon>Bacteria</taxon>
        <taxon>Bacillati</taxon>
        <taxon>Actinomycetota</taxon>
        <taxon>Actinomycetes</taxon>
        <taxon>Mycobacteriales</taxon>
        <taxon>Nocardiaceae</taxon>
        <taxon>Rhodococcus</taxon>
    </lineage>
</organism>
<dbReference type="EMBL" id="CP110615">
    <property type="protein sequence ID" value="UZJ26272.1"/>
    <property type="molecule type" value="Genomic_DNA"/>
</dbReference>
<feature type="compositionally biased region" description="Low complexity" evidence="1">
    <location>
        <begin position="28"/>
        <end position="54"/>
    </location>
</feature>
<evidence type="ECO:0000256" key="2">
    <source>
        <dbReference type="SAM" id="SignalP"/>
    </source>
</evidence>
<protein>
    <recommendedName>
        <fullName evidence="5">DUF732 domain-containing protein</fullName>
    </recommendedName>
</protein>
<feature type="region of interest" description="Disordered" evidence="1">
    <location>
        <begin position="22"/>
        <end position="64"/>
    </location>
</feature>